<evidence type="ECO:0000256" key="6">
    <source>
        <dbReference type="HAMAP-Rule" id="MF_01208"/>
    </source>
</evidence>
<feature type="binding site" evidence="6">
    <location>
        <position position="130"/>
    </location>
    <ligand>
        <name>5-phospho-alpha-D-ribose 1-diphosphate</name>
        <dbReference type="ChEBI" id="CHEBI:58017"/>
        <note>ligand shared between dimeric partners</note>
    </ligand>
</feature>
<evidence type="ECO:0000313" key="8">
    <source>
        <dbReference type="EMBL" id="TDQ19528.1"/>
    </source>
</evidence>
<dbReference type="SUPFAM" id="SSF53271">
    <property type="entry name" value="PRTase-like"/>
    <property type="match status" value="1"/>
</dbReference>
<evidence type="ECO:0000256" key="5">
    <source>
        <dbReference type="ARBA" id="ARBA00022975"/>
    </source>
</evidence>
<feature type="domain" description="Phosphoribosyltransferase" evidence="7">
    <location>
        <begin position="92"/>
        <end position="186"/>
    </location>
</feature>
<comment type="function">
    <text evidence="6">Catalyzes the transfer of a ribosyl phosphate group from 5-phosphoribose 1-diphosphate to orotate, leading to the formation of orotidine monophosphate (OMP).</text>
</comment>
<dbReference type="GO" id="GO:0019856">
    <property type="term" value="P:pyrimidine nucleobase biosynthetic process"/>
    <property type="evidence" value="ECO:0007669"/>
    <property type="project" value="TreeGrafter"/>
</dbReference>
<dbReference type="GO" id="GO:0000287">
    <property type="term" value="F:magnesium ion binding"/>
    <property type="evidence" value="ECO:0007669"/>
    <property type="project" value="UniProtKB-UniRule"/>
</dbReference>
<evidence type="ECO:0000256" key="2">
    <source>
        <dbReference type="ARBA" id="ARBA00011971"/>
    </source>
</evidence>
<comment type="caution">
    <text evidence="6">Lacks conserved residue(s) required for the propagation of feature annotation.</text>
</comment>
<feature type="binding site" description="in other chain" evidence="6">
    <location>
        <begin position="156"/>
        <end position="164"/>
    </location>
    <ligand>
        <name>5-phospho-alpha-D-ribose 1-diphosphate</name>
        <dbReference type="ChEBI" id="CHEBI:58017"/>
        <note>ligand shared between dimeric partners</note>
    </ligand>
</feature>
<dbReference type="EC" id="2.4.2.10" evidence="2 6"/>
<dbReference type="GO" id="GO:0004588">
    <property type="term" value="F:orotate phosphoribosyltransferase activity"/>
    <property type="evidence" value="ECO:0007669"/>
    <property type="project" value="UniProtKB-UniRule"/>
</dbReference>
<dbReference type="InterPro" id="IPR023031">
    <property type="entry name" value="OPRT"/>
</dbReference>
<dbReference type="PANTHER" id="PTHR19278:SF9">
    <property type="entry name" value="URIDINE 5'-MONOPHOSPHATE SYNTHASE"/>
    <property type="match status" value="1"/>
</dbReference>
<feature type="binding site" evidence="6">
    <location>
        <position position="134"/>
    </location>
    <ligand>
        <name>5-phospho-alpha-D-ribose 1-diphosphate</name>
        <dbReference type="ChEBI" id="CHEBI:58017"/>
        <note>ligand shared between dimeric partners</note>
    </ligand>
</feature>
<dbReference type="InterPro" id="IPR000836">
    <property type="entry name" value="PRTase_dom"/>
</dbReference>
<keyword evidence="4 6" id="KW-0808">Transferase</keyword>
<keyword evidence="3 6" id="KW-0328">Glycosyltransferase</keyword>
<evidence type="ECO:0000313" key="9">
    <source>
        <dbReference type="Proteomes" id="UP000294535"/>
    </source>
</evidence>
<dbReference type="Gene3D" id="3.40.50.2020">
    <property type="match status" value="1"/>
</dbReference>
<dbReference type="GO" id="GO:0044205">
    <property type="term" value="P:'de novo' UMP biosynthetic process"/>
    <property type="evidence" value="ECO:0007669"/>
    <property type="project" value="UniProtKB-UniRule"/>
</dbReference>
<proteinExistence type="inferred from homology"/>
<evidence type="ECO:0000256" key="1">
    <source>
        <dbReference type="ARBA" id="ARBA00004889"/>
    </source>
</evidence>
<evidence type="ECO:0000256" key="4">
    <source>
        <dbReference type="ARBA" id="ARBA00022679"/>
    </source>
</evidence>
<dbReference type="EMBL" id="SNYF01000005">
    <property type="protein sequence ID" value="TDQ19528.1"/>
    <property type="molecule type" value="Genomic_DNA"/>
</dbReference>
<keyword evidence="6" id="KW-0460">Magnesium</keyword>
<comment type="pathway">
    <text evidence="1 6">Pyrimidine metabolism; UMP biosynthesis via de novo pathway; UMP from orotate: step 1/2.</text>
</comment>
<comment type="caution">
    <text evidence="8">The sequence shown here is derived from an EMBL/GenBank/DDBJ whole genome shotgun (WGS) entry which is preliminary data.</text>
</comment>
<comment type="similarity">
    <text evidence="6">Belongs to the purine/pyrimidine phosphoribosyltransferase family. PyrE subfamily.</text>
</comment>
<comment type="subunit">
    <text evidence="6">Homodimer.</text>
</comment>
<name>A0A4R6T8E5_9BACT</name>
<dbReference type="Proteomes" id="UP000294535">
    <property type="component" value="Unassembled WGS sequence"/>
</dbReference>
<accession>A0A4R6T8E5</accession>
<dbReference type="NCBIfam" id="TIGR00336">
    <property type="entry name" value="pyrE"/>
    <property type="match status" value="1"/>
</dbReference>
<dbReference type="InterPro" id="IPR004467">
    <property type="entry name" value="Or_phspho_trans_dom"/>
</dbReference>
<dbReference type="UniPathway" id="UPA00070">
    <property type="reaction ID" value="UER00119"/>
</dbReference>
<comment type="catalytic activity">
    <reaction evidence="6">
        <text>orotidine 5'-phosphate + diphosphate = orotate + 5-phospho-alpha-D-ribose 1-diphosphate</text>
        <dbReference type="Rhea" id="RHEA:10380"/>
        <dbReference type="ChEBI" id="CHEBI:30839"/>
        <dbReference type="ChEBI" id="CHEBI:33019"/>
        <dbReference type="ChEBI" id="CHEBI:57538"/>
        <dbReference type="ChEBI" id="CHEBI:58017"/>
        <dbReference type="EC" id="2.4.2.10"/>
    </reaction>
</comment>
<evidence type="ECO:0000259" key="7">
    <source>
        <dbReference type="Pfam" id="PF00156"/>
    </source>
</evidence>
<dbReference type="InterPro" id="IPR029057">
    <property type="entry name" value="PRTase-like"/>
</dbReference>
<protein>
    <recommendedName>
        <fullName evidence="2 6">Orotate phosphoribosyltransferase</fullName>
        <shortName evidence="6">OPRT</shortName>
        <shortName evidence="6">OPRTase</shortName>
        <ecNumber evidence="2 6">2.4.2.10</ecNumber>
    </recommendedName>
</protein>
<keyword evidence="9" id="KW-1185">Reference proteome</keyword>
<dbReference type="HAMAP" id="MF_01208">
    <property type="entry name" value="PyrE"/>
    <property type="match status" value="1"/>
</dbReference>
<evidence type="ECO:0000256" key="3">
    <source>
        <dbReference type="ARBA" id="ARBA00022676"/>
    </source>
</evidence>
<feature type="binding site" evidence="6">
    <location>
        <position position="136"/>
    </location>
    <ligand>
        <name>5-phospho-alpha-D-ribose 1-diphosphate</name>
        <dbReference type="ChEBI" id="CHEBI:58017"/>
        <note>ligand shared between dimeric partners</note>
    </ligand>
</feature>
<dbReference type="PANTHER" id="PTHR19278">
    <property type="entry name" value="OROTATE PHOSPHORIBOSYLTRANSFERASE"/>
    <property type="match status" value="1"/>
</dbReference>
<comment type="cofactor">
    <cofactor evidence="6">
        <name>Mg(2+)</name>
        <dbReference type="ChEBI" id="CHEBI:18420"/>
    </cofactor>
</comment>
<feature type="binding site" evidence="6">
    <location>
        <position position="160"/>
    </location>
    <ligand>
        <name>orotate</name>
        <dbReference type="ChEBI" id="CHEBI:30839"/>
    </ligand>
</feature>
<sequence length="244" mass="27362">MDKLLVWSKMHKKISRHNSKLFLSAIFELMEILDLSTAAEVADKLLEIQAIRLQPEKPFTWASGWKSPIYCDNRLSLSFPEVRNLIKEQLVKSIMHHFPKAEAIAGVATAGIPQGALIANELNLPFIYVRSKPKGHGMENMIEGKVVPGQKVVVVEDLVSTGGSSLKAADDLRAAGFEVLGMVAIFSYGFDVATENFKNADVKLVCLCNYDHLLPRAVHRKYINEDTLESLAEWRKDPSKWKQE</sequence>
<dbReference type="Pfam" id="PF00156">
    <property type="entry name" value="Pribosyltran"/>
    <property type="match status" value="1"/>
</dbReference>
<dbReference type="CDD" id="cd06223">
    <property type="entry name" value="PRTases_typeI"/>
    <property type="match status" value="1"/>
</dbReference>
<keyword evidence="5 6" id="KW-0665">Pyrimidine biosynthesis</keyword>
<organism evidence="8 9">
    <name type="scientific">Algoriphagus boseongensis</name>
    <dbReference type="NCBI Taxonomy" id="1442587"/>
    <lineage>
        <taxon>Bacteria</taxon>
        <taxon>Pseudomonadati</taxon>
        <taxon>Bacteroidota</taxon>
        <taxon>Cytophagia</taxon>
        <taxon>Cytophagales</taxon>
        <taxon>Cyclobacteriaceae</taxon>
        <taxon>Algoriphagus</taxon>
    </lineage>
</organism>
<reference evidence="8 9" key="1">
    <citation type="submission" date="2019-03" db="EMBL/GenBank/DDBJ databases">
        <title>Genomic Encyclopedia of Type Strains, Phase III (KMG-III): the genomes of soil and plant-associated and newly described type strains.</title>
        <authorList>
            <person name="Whitman W."/>
        </authorList>
    </citation>
    <scope>NUCLEOTIDE SEQUENCE [LARGE SCALE GENOMIC DNA]</scope>
    <source>
        <strain evidence="8 9">CECT 8446</strain>
    </source>
</reference>
<dbReference type="AlphaFoldDB" id="A0A4R6T8E5"/>
<gene>
    <name evidence="6" type="primary">pyrE</name>
    <name evidence="8" type="ORF">DFQ04_1351</name>
</gene>